<comment type="caution">
    <text evidence="1">The sequence shown here is derived from an EMBL/GenBank/DDBJ whole genome shotgun (WGS) entry which is preliminary data.</text>
</comment>
<proteinExistence type="predicted"/>
<accession>R1AUQ3</accession>
<organism evidence="1 2">
    <name type="scientific">Caldisalinibacter kiritimatiensis</name>
    <dbReference type="NCBI Taxonomy" id="1304284"/>
    <lineage>
        <taxon>Bacteria</taxon>
        <taxon>Bacillati</taxon>
        <taxon>Bacillota</taxon>
        <taxon>Tissierellia</taxon>
        <taxon>Tissierellales</taxon>
        <taxon>Thermohalobacteraceae</taxon>
        <taxon>Caldisalinibacter</taxon>
    </lineage>
</organism>
<reference evidence="1 2" key="1">
    <citation type="journal article" date="2015" name="Geomicrobiol. J.">
        <title>Caldisalinibacter kiritimatiensis gen. nov., sp. nov., a moderately thermohalophilic thiosulfate-reducing bacterium from a hypersaline microbial mat.</title>
        <authorList>
            <person name="Ben Hania W."/>
            <person name="Joseph M."/>
            <person name="Fiebig A."/>
            <person name="Bunk B."/>
            <person name="Klenk H.-P."/>
            <person name="Fardeau M.-L."/>
            <person name="Spring S."/>
        </authorList>
    </citation>
    <scope>NUCLEOTIDE SEQUENCE [LARGE SCALE GENOMIC DNA]</scope>
    <source>
        <strain evidence="1 2">L21-TH-D2</strain>
    </source>
</reference>
<dbReference type="RefSeq" id="WP_006311121.1">
    <property type="nucleotide sequence ID" value="NZ_ARZA01000108.1"/>
</dbReference>
<dbReference type="AlphaFoldDB" id="R1AUQ3"/>
<dbReference type="Proteomes" id="UP000013378">
    <property type="component" value="Unassembled WGS sequence"/>
</dbReference>
<keyword evidence="2" id="KW-1185">Reference proteome</keyword>
<dbReference type="PROSITE" id="PS51257">
    <property type="entry name" value="PROKAR_LIPOPROTEIN"/>
    <property type="match status" value="1"/>
</dbReference>
<dbReference type="STRING" id="1304284.L21TH_1064"/>
<protein>
    <recommendedName>
        <fullName evidence="3">Lipoprotein</fullName>
    </recommendedName>
</protein>
<name>R1AUQ3_9FIRM</name>
<dbReference type="EMBL" id="ARZA01000108">
    <property type="protein sequence ID" value="EOD00883.1"/>
    <property type="molecule type" value="Genomic_DNA"/>
</dbReference>
<evidence type="ECO:0000313" key="1">
    <source>
        <dbReference type="EMBL" id="EOD00883.1"/>
    </source>
</evidence>
<gene>
    <name evidence="1" type="ORF">L21TH_1064</name>
</gene>
<sequence>MKKHERITQKFLIIFFIIIVLTGCHQVVNEQKEVLNEFQKIIIFSKGKEIEILNETDLSNINIIISNMKSEKNNESGVNGIKGKIIFKNGSSNDFILQPDKLYIGDNLYQGKNECGQIKNIFAKYIYDKKYIISLLEKEENIKVIAKDIEIELILDDINKKKLIDTFTNANVKYNNDYPGIALVSQFPDYYIGLSGFNIHIINPNTLG</sequence>
<evidence type="ECO:0000313" key="2">
    <source>
        <dbReference type="Proteomes" id="UP000013378"/>
    </source>
</evidence>
<evidence type="ECO:0008006" key="3">
    <source>
        <dbReference type="Google" id="ProtNLM"/>
    </source>
</evidence>